<reference evidence="3" key="1">
    <citation type="journal article" date="2020" name="Stud. Mycol.">
        <title>101 Dothideomycetes genomes: a test case for predicting lifestyles and emergence of pathogens.</title>
        <authorList>
            <person name="Haridas S."/>
            <person name="Albert R."/>
            <person name="Binder M."/>
            <person name="Bloem J."/>
            <person name="Labutti K."/>
            <person name="Salamov A."/>
            <person name="Andreopoulos B."/>
            <person name="Baker S."/>
            <person name="Barry K."/>
            <person name="Bills G."/>
            <person name="Bluhm B."/>
            <person name="Cannon C."/>
            <person name="Castanera R."/>
            <person name="Culley D."/>
            <person name="Daum C."/>
            <person name="Ezra D."/>
            <person name="Gonzalez J."/>
            <person name="Henrissat B."/>
            <person name="Kuo A."/>
            <person name="Liang C."/>
            <person name="Lipzen A."/>
            <person name="Lutzoni F."/>
            <person name="Magnuson J."/>
            <person name="Mondo S."/>
            <person name="Nolan M."/>
            <person name="Ohm R."/>
            <person name="Pangilinan J."/>
            <person name="Park H.-J."/>
            <person name="Ramirez L."/>
            <person name="Alfaro M."/>
            <person name="Sun H."/>
            <person name="Tritt A."/>
            <person name="Yoshinaga Y."/>
            <person name="Zwiers L.-H."/>
            <person name="Turgeon B."/>
            <person name="Goodwin S."/>
            <person name="Spatafora J."/>
            <person name="Crous P."/>
            <person name="Grigoriev I."/>
        </authorList>
    </citation>
    <scope>NUCLEOTIDE SEQUENCE</scope>
    <source>
        <strain evidence="3">CBS 161.51</strain>
    </source>
</reference>
<feature type="compositionally biased region" description="Low complexity" evidence="1">
    <location>
        <begin position="1"/>
        <end position="15"/>
    </location>
</feature>
<feature type="compositionally biased region" description="Polar residues" evidence="1">
    <location>
        <begin position="203"/>
        <end position="224"/>
    </location>
</feature>
<dbReference type="GO" id="GO:0046983">
    <property type="term" value="F:protein dimerization activity"/>
    <property type="evidence" value="ECO:0007669"/>
    <property type="project" value="InterPro"/>
</dbReference>
<dbReference type="EMBL" id="ML976018">
    <property type="protein sequence ID" value="KAF1944209.1"/>
    <property type="molecule type" value="Genomic_DNA"/>
</dbReference>
<evidence type="ECO:0000259" key="2">
    <source>
        <dbReference type="PROSITE" id="PS50888"/>
    </source>
</evidence>
<name>A0A6A5SXW1_9PLEO</name>
<feature type="region of interest" description="Disordered" evidence="1">
    <location>
        <begin position="73"/>
        <end position="95"/>
    </location>
</feature>
<evidence type="ECO:0000313" key="3">
    <source>
        <dbReference type="EMBL" id="KAF1944209.1"/>
    </source>
</evidence>
<accession>A0A6A5SXW1</accession>
<keyword evidence="4" id="KW-1185">Reference proteome</keyword>
<dbReference type="PANTHER" id="PTHR47336">
    <property type="entry name" value="TRANSCRIPTION FACTOR HMS1-RELATED"/>
    <property type="match status" value="1"/>
</dbReference>
<dbReference type="InterPro" id="IPR052099">
    <property type="entry name" value="Regulatory_TF_Diverse"/>
</dbReference>
<dbReference type="InterPro" id="IPR011598">
    <property type="entry name" value="bHLH_dom"/>
</dbReference>
<dbReference type="SUPFAM" id="SSF47459">
    <property type="entry name" value="HLH, helix-loop-helix DNA-binding domain"/>
    <property type="match status" value="1"/>
</dbReference>
<dbReference type="OrthoDB" id="2133190at2759"/>
<organism evidence="3 4">
    <name type="scientific">Clathrospora elynae</name>
    <dbReference type="NCBI Taxonomy" id="706981"/>
    <lineage>
        <taxon>Eukaryota</taxon>
        <taxon>Fungi</taxon>
        <taxon>Dikarya</taxon>
        <taxon>Ascomycota</taxon>
        <taxon>Pezizomycotina</taxon>
        <taxon>Dothideomycetes</taxon>
        <taxon>Pleosporomycetidae</taxon>
        <taxon>Pleosporales</taxon>
        <taxon>Diademaceae</taxon>
        <taxon>Clathrospora</taxon>
    </lineage>
</organism>
<dbReference type="SMART" id="SM00353">
    <property type="entry name" value="HLH"/>
    <property type="match status" value="1"/>
</dbReference>
<gene>
    <name evidence="3" type="ORF">EJ02DRAFT_452581</name>
</gene>
<dbReference type="PANTHER" id="PTHR47336:SF2">
    <property type="entry name" value="TRANSCRIPTION FACTOR HMS1-RELATED"/>
    <property type="match status" value="1"/>
</dbReference>
<dbReference type="Pfam" id="PF00010">
    <property type="entry name" value="HLH"/>
    <property type="match status" value="1"/>
</dbReference>
<proteinExistence type="predicted"/>
<dbReference type="CDD" id="cd11395">
    <property type="entry name" value="bHLHzip_SREBP_like"/>
    <property type="match status" value="1"/>
</dbReference>
<protein>
    <recommendedName>
        <fullName evidence="2">BHLH domain-containing protein</fullName>
    </recommendedName>
</protein>
<feature type="region of interest" description="Disordered" evidence="1">
    <location>
        <begin position="1"/>
        <end position="25"/>
    </location>
</feature>
<dbReference type="InterPro" id="IPR036638">
    <property type="entry name" value="HLH_DNA-bd_sf"/>
</dbReference>
<dbReference type="PROSITE" id="PS50888">
    <property type="entry name" value="BHLH"/>
    <property type="match status" value="1"/>
</dbReference>
<sequence>MDLSGSPSGSPSGRPNVAKADRSPSQYPMAYVNQFESPYLDELYITTPDYSLNNFFDSDSFFDRALTSIEMASDTSSKPEAMFNPTLPATGISATNSNTDSRQVFNVASFGHLEQYPSGLSSNLPQAQAYKPNCFSPETNTTSQFPPPSLCEDAPLQTMSPSLSPHNLKRESSSSPTSGSSSSSMPKRPLRKRGRPRLDRSSTETQPNTSPSSFTKCQRSSRLPHNQVERKYREGLNSELERLRRAVPTLVQTDERGVMGQPRPSKAMVLCSAIEYIRSVEKERDALKVENETLRGNQRGGIGENAWGERNDELDEFLSHC</sequence>
<feature type="compositionally biased region" description="Low complexity" evidence="1">
    <location>
        <begin position="173"/>
        <end position="187"/>
    </location>
</feature>
<dbReference type="Gene3D" id="4.10.280.10">
    <property type="entry name" value="Helix-loop-helix DNA-binding domain"/>
    <property type="match status" value="1"/>
</dbReference>
<evidence type="ECO:0000256" key="1">
    <source>
        <dbReference type="SAM" id="MobiDB-lite"/>
    </source>
</evidence>
<feature type="region of interest" description="Disordered" evidence="1">
    <location>
        <begin position="131"/>
        <end position="231"/>
    </location>
</feature>
<feature type="domain" description="BHLH" evidence="2">
    <location>
        <begin position="220"/>
        <end position="280"/>
    </location>
</feature>
<dbReference type="AlphaFoldDB" id="A0A6A5SXW1"/>
<dbReference type="Proteomes" id="UP000800038">
    <property type="component" value="Unassembled WGS sequence"/>
</dbReference>
<evidence type="ECO:0000313" key="4">
    <source>
        <dbReference type="Proteomes" id="UP000800038"/>
    </source>
</evidence>